<comment type="caution">
    <text evidence="1">The sequence shown here is derived from an EMBL/GenBank/DDBJ whole genome shotgun (WGS) entry which is preliminary data.</text>
</comment>
<accession>A0ABP9S9U4</accession>
<organism evidence="1 2">
    <name type="scientific">Rugosimonospora acidiphila</name>
    <dbReference type="NCBI Taxonomy" id="556531"/>
    <lineage>
        <taxon>Bacteria</taxon>
        <taxon>Bacillati</taxon>
        <taxon>Actinomycetota</taxon>
        <taxon>Actinomycetes</taxon>
        <taxon>Micromonosporales</taxon>
        <taxon>Micromonosporaceae</taxon>
        <taxon>Rugosimonospora</taxon>
    </lineage>
</organism>
<dbReference type="EMBL" id="BAABJQ010000017">
    <property type="protein sequence ID" value="GAA5192423.1"/>
    <property type="molecule type" value="Genomic_DNA"/>
</dbReference>
<evidence type="ECO:0000313" key="1">
    <source>
        <dbReference type="EMBL" id="GAA5192423.1"/>
    </source>
</evidence>
<evidence type="ECO:0000313" key="2">
    <source>
        <dbReference type="Proteomes" id="UP001501570"/>
    </source>
</evidence>
<dbReference type="Proteomes" id="UP001501570">
    <property type="component" value="Unassembled WGS sequence"/>
</dbReference>
<dbReference type="RefSeq" id="WP_345633866.1">
    <property type="nucleotide sequence ID" value="NZ_BAABJQ010000017.1"/>
</dbReference>
<proteinExistence type="predicted"/>
<protein>
    <submittedName>
        <fullName evidence="1">Uncharacterized protein</fullName>
    </submittedName>
</protein>
<gene>
    <name evidence="1" type="ORF">GCM10023322_51990</name>
</gene>
<name>A0ABP9S9U4_9ACTN</name>
<reference evidence="2" key="1">
    <citation type="journal article" date="2019" name="Int. J. Syst. Evol. Microbiol.">
        <title>The Global Catalogue of Microorganisms (GCM) 10K type strain sequencing project: providing services to taxonomists for standard genome sequencing and annotation.</title>
        <authorList>
            <consortium name="The Broad Institute Genomics Platform"/>
            <consortium name="The Broad Institute Genome Sequencing Center for Infectious Disease"/>
            <person name="Wu L."/>
            <person name="Ma J."/>
        </authorList>
    </citation>
    <scope>NUCLEOTIDE SEQUENCE [LARGE SCALE GENOMIC DNA]</scope>
    <source>
        <strain evidence="2">JCM 18304</strain>
    </source>
</reference>
<keyword evidence="2" id="KW-1185">Reference proteome</keyword>
<sequence>MADSARGWRSAHLAQTVERIERQVELAWARLREELDVAAGSPDEAALCWLVVDDPGGYDWRVVDAALDQLACPECGSVLTRGPADCGRCAYYHGVRFAAREVDRPAVPPGNEHAIRVAFAVARAGSRYPARARAGFELLLPTLVAGDLPTTPQAQAARALLNKLTPDECDRVVSFAEVERLAHGR</sequence>